<dbReference type="EMBL" id="LGIQ01000009">
    <property type="protein sequence ID" value="KNB70361.1"/>
    <property type="molecule type" value="Genomic_DNA"/>
</dbReference>
<dbReference type="InterPro" id="IPR010035">
    <property type="entry name" value="Thi_S"/>
</dbReference>
<dbReference type="InterPro" id="IPR016155">
    <property type="entry name" value="Mopterin_synth/thiamin_S_b"/>
</dbReference>
<dbReference type="STRING" id="54915.ADS79_15535"/>
<dbReference type="EMBL" id="BJON01000023">
    <property type="protein sequence ID" value="GED71752.1"/>
    <property type="molecule type" value="Genomic_DNA"/>
</dbReference>
<organism evidence="2 3">
    <name type="scientific">Brevibacillus reuszeri</name>
    <dbReference type="NCBI Taxonomy" id="54915"/>
    <lineage>
        <taxon>Bacteria</taxon>
        <taxon>Bacillati</taxon>
        <taxon>Bacillota</taxon>
        <taxon>Bacilli</taxon>
        <taxon>Bacillales</taxon>
        <taxon>Paenibacillaceae</taxon>
        <taxon>Brevibacillus</taxon>
    </lineage>
</organism>
<evidence type="ECO:0000313" key="1">
    <source>
        <dbReference type="EMBL" id="GED71752.1"/>
    </source>
</evidence>
<evidence type="ECO:0000313" key="3">
    <source>
        <dbReference type="Proteomes" id="UP000036834"/>
    </source>
</evidence>
<evidence type="ECO:0000313" key="2">
    <source>
        <dbReference type="EMBL" id="KNB70361.1"/>
    </source>
</evidence>
<dbReference type="Gene3D" id="3.10.20.30">
    <property type="match status" value="1"/>
</dbReference>
<keyword evidence="4" id="KW-1185">Reference proteome</keyword>
<reference evidence="2" key="2">
    <citation type="submission" date="2015-07" db="EMBL/GenBank/DDBJ databases">
        <title>MeaNS - Measles Nucleotide Surveillance Program.</title>
        <authorList>
            <person name="Tran T."/>
            <person name="Druce J."/>
        </authorList>
    </citation>
    <scope>NUCLEOTIDE SEQUENCE</scope>
    <source>
        <strain evidence="2">DSM 9887</strain>
    </source>
</reference>
<protein>
    <submittedName>
        <fullName evidence="1">Sulfur carrier protein ThiS</fullName>
    </submittedName>
    <submittedName>
        <fullName evidence="2">Thiamine biosynthesis protein ThiS</fullName>
    </submittedName>
</protein>
<dbReference type="SUPFAM" id="SSF54285">
    <property type="entry name" value="MoaD/ThiS"/>
    <property type="match status" value="1"/>
</dbReference>
<dbReference type="RefSeq" id="WP_049739338.1">
    <property type="nucleotide sequence ID" value="NZ_BJON01000023.1"/>
</dbReference>
<dbReference type="PATRIC" id="fig|54915.3.peg.2120"/>
<name>A0A0K9YNW5_9BACL</name>
<dbReference type="OrthoDB" id="9798559at2"/>
<evidence type="ECO:0000313" key="4">
    <source>
        <dbReference type="Proteomes" id="UP000319578"/>
    </source>
</evidence>
<dbReference type="InterPro" id="IPR012675">
    <property type="entry name" value="Beta-grasp_dom_sf"/>
</dbReference>
<dbReference type="NCBIfam" id="TIGR01683">
    <property type="entry name" value="thiS"/>
    <property type="match status" value="1"/>
</dbReference>
<dbReference type="PANTHER" id="PTHR34472:SF1">
    <property type="entry name" value="SULFUR CARRIER PROTEIN THIS"/>
    <property type="match status" value="1"/>
</dbReference>
<gene>
    <name evidence="1" type="primary">thiS</name>
    <name evidence="2" type="ORF">ADS79_15535</name>
    <name evidence="1" type="ORF">BRE01_54540</name>
</gene>
<dbReference type="Proteomes" id="UP000319578">
    <property type="component" value="Unassembled WGS sequence"/>
</dbReference>
<comment type="caution">
    <text evidence="2">The sequence shown here is derived from an EMBL/GenBank/DDBJ whole genome shotgun (WGS) entry which is preliminary data.</text>
</comment>
<dbReference type="CDD" id="cd00565">
    <property type="entry name" value="Ubl_ThiS"/>
    <property type="match status" value="1"/>
</dbReference>
<dbReference type="PANTHER" id="PTHR34472">
    <property type="entry name" value="SULFUR CARRIER PROTEIN THIS"/>
    <property type="match status" value="1"/>
</dbReference>
<dbReference type="InterPro" id="IPR003749">
    <property type="entry name" value="ThiS/MoaD-like"/>
</dbReference>
<proteinExistence type="predicted"/>
<sequence length="67" mass="7398">MVVQLNGKKVELAAEISTLRELLASYQLQEKIVVVEQNGDIIDRSQYETTPIADGDRIEIVHFVGGG</sequence>
<dbReference type="Pfam" id="PF02597">
    <property type="entry name" value="ThiS"/>
    <property type="match status" value="1"/>
</dbReference>
<accession>A0A0K9YNW5</accession>
<dbReference type="AlphaFoldDB" id="A0A0K9YNW5"/>
<reference evidence="3" key="1">
    <citation type="submission" date="2015-07" db="EMBL/GenBank/DDBJ databases">
        <title>Genome sequencing project for genomic taxonomy and phylogenomics of Bacillus-like bacteria.</title>
        <authorList>
            <person name="Liu B."/>
            <person name="Wang J."/>
            <person name="Zhu Y."/>
            <person name="Liu G."/>
            <person name="Chen Q."/>
            <person name="Chen Z."/>
            <person name="Lan J."/>
            <person name="Che J."/>
            <person name="Ge C."/>
            <person name="Shi H."/>
            <person name="Pan Z."/>
            <person name="Liu X."/>
        </authorList>
    </citation>
    <scope>NUCLEOTIDE SEQUENCE [LARGE SCALE GENOMIC DNA]</scope>
    <source>
        <strain evidence="3">DSM 9887</strain>
    </source>
</reference>
<dbReference type="Proteomes" id="UP000036834">
    <property type="component" value="Unassembled WGS sequence"/>
</dbReference>
<reference evidence="1 4" key="3">
    <citation type="submission" date="2019-06" db="EMBL/GenBank/DDBJ databases">
        <title>Whole genome shotgun sequence of Brevibacillus reuszeri NBRC 15719.</title>
        <authorList>
            <person name="Hosoyama A."/>
            <person name="Uohara A."/>
            <person name="Ohji S."/>
            <person name="Ichikawa N."/>
        </authorList>
    </citation>
    <scope>NUCLEOTIDE SEQUENCE [LARGE SCALE GENOMIC DNA]</scope>
    <source>
        <strain evidence="1 4">NBRC 15719</strain>
    </source>
</reference>